<organism evidence="2">
    <name type="scientific">Streptomyces sp. R35</name>
    <dbReference type="NCBI Taxonomy" id="3238630"/>
    <lineage>
        <taxon>Bacteria</taxon>
        <taxon>Bacillati</taxon>
        <taxon>Actinomycetota</taxon>
        <taxon>Actinomycetes</taxon>
        <taxon>Kitasatosporales</taxon>
        <taxon>Streptomycetaceae</taxon>
        <taxon>Streptomyces</taxon>
    </lineage>
</organism>
<feature type="compositionally biased region" description="Pro residues" evidence="1">
    <location>
        <begin position="134"/>
        <end position="147"/>
    </location>
</feature>
<evidence type="ECO:0008006" key="3">
    <source>
        <dbReference type="Google" id="ProtNLM"/>
    </source>
</evidence>
<dbReference type="EMBL" id="CP163440">
    <property type="protein sequence ID" value="XDQ64884.1"/>
    <property type="molecule type" value="Genomic_DNA"/>
</dbReference>
<accession>A0AB39SC69</accession>
<feature type="region of interest" description="Disordered" evidence="1">
    <location>
        <begin position="61"/>
        <end position="107"/>
    </location>
</feature>
<feature type="compositionally biased region" description="Low complexity" evidence="1">
    <location>
        <begin position="228"/>
        <end position="238"/>
    </location>
</feature>
<feature type="region of interest" description="Disordered" evidence="1">
    <location>
        <begin position="132"/>
        <end position="247"/>
    </location>
</feature>
<dbReference type="RefSeq" id="WP_369261420.1">
    <property type="nucleotide sequence ID" value="NZ_CP163440.1"/>
</dbReference>
<proteinExistence type="predicted"/>
<protein>
    <recommendedName>
        <fullName evidence="3">Secreted protein</fullName>
    </recommendedName>
</protein>
<evidence type="ECO:0000313" key="2">
    <source>
        <dbReference type="EMBL" id="XDQ64884.1"/>
    </source>
</evidence>
<sequence>MTLSAALPGAALRVMRTAAGRRALQVVLLVGGLFALGFLCGEQAHAADGAVPTPTQVVQSAQSSVTSSVEKGTSAPEDGSAALSAAAPVTDTSKQLTDTAEPATDTARRVTDTVRHVVRPVGDLVETVTDELPETPPEMLPSLPEFPDPSGLPGLPALPAAGGQAPPAVGGSVPQGPAGATEQSHAAAAERGALRRASMEAAPAYGPSGVRTDTGAGVDVRRGHDGVRAGQAPARQAPPGDPTGALVNQAAVDSGAPRHGDPHAVTSDHRAPLRLAPGASAVMTADETRDRYRDIPVFPG</sequence>
<gene>
    <name evidence="2" type="ORF">AB5J50_30900</name>
</gene>
<feature type="compositionally biased region" description="Low complexity" evidence="1">
    <location>
        <begin position="149"/>
        <end position="174"/>
    </location>
</feature>
<evidence type="ECO:0000256" key="1">
    <source>
        <dbReference type="SAM" id="MobiDB-lite"/>
    </source>
</evidence>
<name>A0AB39SC69_9ACTN</name>
<dbReference type="AlphaFoldDB" id="A0AB39SC69"/>
<reference evidence="2" key="1">
    <citation type="submission" date="2024-07" db="EMBL/GenBank/DDBJ databases">
        <authorList>
            <person name="Yu S.T."/>
        </authorList>
    </citation>
    <scope>NUCLEOTIDE SEQUENCE</scope>
    <source>
        <strain evidence="2">R35</strain>
    </source>
</reference>